<proteinExistence type="predicted"/>
<dbReference type="EMBL" id="JAXUIC010000010">
    <property type="protein sequence ID" value="KAK4566651.1"/>
    <property type="molecule type" value="Genomic_DNA"/>
</dbReference>
<dbReference type="AlphaFoldDB" id="A0AAN7EAL8"/>
<evidence type="ECO:0000313" key="2">
    <source>
        <dbReference type="Proteomes" id="UP001324115"/>
    </source>
</evidence>
<keyword evidence="2" id="KW-1185">Reference proteome</keyword>
<evidence type="ECO:0000313" key="1">
    <source>
        <dbReference type="EMBL" id="KAK4566651.1"/>
    </source>
</evidence>
<comment type="caution">
    <text evidence="1">The sequence shown here is derived from an EMBL/GenBank/DDBJ whole genome shotgun (WGS) entry which is preliminary data.</text>
</comment>
<reference evidence="1 2" key="1">
    <citation type="journal article" date="2023" name="G3 (Bethesda)">
        <title>A haplotype-resolved chromosome-scale genome for Quercus rubra L. provides insights into the genetics of adaptive traits for red oak species.</title>
        <authorList>
            <person name="Kapoor B."/>
            <person name="Jenkins J."/>
            <person name="Schmutz J."/>
            <person name="Zhebentyayeva T."/>
            <person name="Kuelheim C."/>
            <person name="Coggeshall M."/>
            <person name="Heim C."/>
            <person name="Lasky J.R."/>
            <person name="Leites L."/>
            <person name="Islam-Faridi N."/>
            <person name="Romero-Severson J."/>
            <person name="DeLeo V.L."/>
            <person name="Lucas S.M."/>
            <person name="Lazic D."/>
            <person name="Gailing O."/>
            <person name="Carlson J."/>
            <person name="Staton M."/>
        </authorList>
    </citation>
    <scope>NUCLEOTIDE SEQUENCE [LARGE SCALE GENOMIC DNA]</scope>
    <source>
        <strain evidence="1">Pseudo-F2</strain>
    </source>
</reference>
<name>A0AAN7EAL8_QUERU</name>
<protein>
    <submittedName>
        <fullName evidence="1">Uncharacterized protein</fullName>
    </submittedName>
</protein>
<organism evidence="1 2">
    <name type="scientific">Quercus rubra</name>
    <name type="common">Northern red oak</name>
    <name type="synonym">Quercus borealis</name>
    <dbReference type="NCBI Taxonomy" id="3512"/>
    <lineage>
        <taxon>Eukaryota</taxon>
        <taxon>Viridiplantae</taxon>
        <taxon>Streptophyta</taxon>
        <taxon>Embryophyta</taxon>
        <taxon>Tracheophyta</taxon>
        <taxon>Spermatophyta</taxon>
        <taxon>Magnoliopsida</taxon>
        <taxon>eudicotyledons</taxon>
        <taxon>Gunneridae</taxon>
        <taxon>Pentapetalae</taxon>
        <taxon>rosids</taxon>
        <taxon>fabids</taxon>
        <taxon>Fagales</taxon>
        <taxon>Fagaceae</taxon>
        <taxon>Quercus</taxon>
    </lineage>
</organism>
<dbReference type="Proteomes" id="UP001324115">
    <property type="component" value="Unassembled WGS sequence"/>
</dbReference>
<gene>
    <name evidence="1" type="ORF">RGQ29_002779</name>
</gene>
<accession>A0AAN7EAL8</accession>
<sequence>MSVGIYLTASQCCFPGLLMNQLTTPTACAMSGLVHTIAYIKLPIAEAYGTLLIWSLSSSVFGDCSLLSLKLLSKGVLTGLASFMLNLLRTFFTYSDFNRR</sequence>